<evidence type="ECO:0000313" key="4">
    <source>
        <dbReference type="Proteomes" id="UP000886520"/>
    </source>
</evidence>
<keyword evidence="2" id="KW-1133">Transmembrane helix</keyword>
<reference evidence="3" key="1">
    <citation type="submission" date="2021-01" db="EMBL/GenBank/DDBJ databases">
        <title>Adiantum capillus-veneris genome.</title>
        <authorList>
            <person name="Fang Y."/>
            <person name="Liao Q."/>
        </authorList>
    </citation>
    <scope>NUCLEOTIDE SEQUENCE</scope>
    <source>
        <strain evidence="3">H3</strain>
        <tissue evidence="3">Leaf</tissue>
    </source>
</reference>
<dbReference type="Proteomes" id="UP000886520">
    <property type="component" value="Chromosome 10"/>
</dbReference>
<feature type="transmembrane region" description="Helical" evidence="2">
    <location>
        <begin position="302"/>
        <end position="330"/>
    </location>
</feature>
<keyword evidence="2" id="KW-0812">Transmembrane</keyword>
<feature type="compositionally biased region" description="Low complexity" evidence="1">
    <location>
        <begin position="93"/>
        <end position="109"/>
    </location>
</feature>
<feature type="compositionally biased region" description="Polar residues" evidence="1">
    <location>
        <begin position="1"/>
        <end position="18"/>
    </location>
</feature>
<sequence length="628" mass="70346">MSGSGTEAGDNGSSSATSARPCEVMREPPDFLDSAITSYNLTCIPQPPIPPPPVVADGAASVDDDGASTTCCNWRYRPSRNCQRGRPPGQQRSHPLPSSLHSSASAHGAPPHDTRIYSHVQSFSTNVSAYLHTVASSLYPNSNHNVLPNPTHTPNKPPTSLEMYERKLSRARWAARTVSSFYNLSTFLALCSLTWATVVLLGAFVDDLQFVDYVMVTSLLLLEAIRLASAAFFTILLTHGLARSSQDPQNIIHGKDDHYRRALVARILSSLLQTVLILPSFVCPIIRFRNLDYDNHNIYSSLLIFYLLIICNATVSSITLFCSSISFFSLRDRYDQSTLRYYDELLQRGICFGVIQADDFGFFQFAYRMLGSEFVRIVQPEAVVKNHRKLIEYLYNHRLGQDFLLIVLEDDDAFVQQAAVNMAGFWADPSKKVGLKEVKLAKKVLRGMADKVGSGQVGWAAVNSFGGIARRDPRVLAETRTSGGVPLLERLAEHVDGKSSGSLVYVRTLVLYYHYSLEKGEEVAVLRTERELEGKLRQLLAGGERVERARLFAGYLLHLLGRLDEACYDDVASIRPSKDRYWFRMELQLFHFIRRQCQIHESPPDLLALPKDFIRKDDNVGPNGQRFL</sequence>
<feature type="transmembrane region" description="Helical" evidence="2">
    <location>
        <begin position="224"/>
        <end position="242"/>
    </location>
</feature>
<comment type="caution">
    <text evidence="3">The sequence shown here is derived from an EMBL/GenBank/DDBJ whole genome shotgun (WGS) entry which is preliminary data.</text>
</comment>
<evidence type="ECO:0000313" key="3">
    <source>
        <dbReference type="EMBL" id="KAI5074891.1"/>
    </source>
</evidence>
<dbReference type="OrthoDB" id="1922757at2759"/>
<keyword evidence="4" id="KW-1185">Reference proteome</keyword>
<evidence type="ECO:0000256" key="1">
    <source>
        <dbReference type="SAM" id="MobiDB-lite"/>
    </source>
</evidence>
<protein>
    <recommendedName>
        <fullName evidence="5">Transmembrane protein</fullName>
    </recommendedName>
</protein>
<feature type="region of interest" description="Disordered" evidence="1">
    <location>
        <begin position="1"/>
        <end position="29"/>
    </location>
</feature>
<evidence type="ECO:0000256" key="2">
    <source>
        <dbReference type="SAM" id="Phobius"/>
    </source>
</evidence>
<accession>A0A9D4ZJ44</accession>
<organism evidence="3 4">
    <name type="scientific">Adiantum capillus-veneris</name>
    <name type="common">Maidenhair fern</name>
    <dbReference type="NCBI Taxonomy" id="13818"/>
    <lineage>
        <taxon>Eukaryota</taxon>
        <taxon>Viridiplantae</taxon>
        <taxon>Streptophyta</taxon>
        <taxon>Embryophyta</taxon>
        <taxon>Tracheophyta</taxon>
        <taxon>Polypodiopsida</taxon>
        <taxon>Polypodiidae</taxon>
        <taxon>Polypodiales</taxon>
        <taxon>Pteridineae</taxon>
        <taxon>Pteridaceae</taxon>
        <taxon>Vittarioideae</taxon>
        <taxon>Adiantum</taxon>
    </lineage>
</organism>
<proteinExistence type="predicted"/>
<evidence type="ECO:0008006" key="5">
    <source>
        <dbReference type="Google" id="ProtNLM"/>
    </source>
</evidence>
<keyword evidence="2" id="KW-0472">Membrane</keyword>
<name>A0A9D4ZJ44_ADICA</name>
<dbReference type="EMBL" id="JABFUD020000010">
    <property type="protein sequence ID" value="KAI5074891.1"/>
    <property type="molecule type" value="Genomic_DNA"/>
</dbReference>
<feature type="transmembrane region" description="Helical" evidence="2">
    <location>
        <begin position="181"/>
        <end position="204"/>
    </location>
</feature>
<feature type="transmembrane region" description="Helical" evidence="2">
    <location>
        <begin position="263"/>
        <end position="282"/>
    </location>
</feature>
<feature type="region of interest" description="Disordered" evidence="1">
    <location>
        <begin position="78"/>
        <end position="111"/>
    </location>
</feature>
<dbReference type="AlphaFoldDB" id="A0A9D4ZJ44"/>
<gene>
    <name evidence="3" type="ORF">GOP47_0010852</name>
</gene>